<reference evidence="2" key="1">
    <citation type="submission" date="2016-11" db="EMBL/GenBank/DDBJ databases">
        <authorList>
            <person name="Varghese N."/>
            <person name="Submissions S."/>
        </authorList>
    </citation>
    <scope>NUCLEOTIDE SEQUENCE [LARGE SCALE GENOMIC DNA]</scope>
    <source>
        <strain evidence="2">DSM 26898</strain>
    </source>
</reference>
<dbReference type="PROSITE" id="PS51257">
    <property type="entry name" value="PROKAR_LIPOPROTEIN"/>
    <property type="match status" value="1"/>
</dbReference>
<dbReference type="EMBL" id="FQVO01000041">
    <property type="protein sequence ID" value="SHF48756.1"/>
    <property type="molecule type" value="Genomic_DNA"/>
</dbReference>
<evidence type="ECO:0000313" key="2">
    <source>
        <dbReference type="Proteomes" id="UP000184236"/>
    </source>
</evidence>
<organism evidence="1 2">
    <name type="scientific">Chryseobacterium takakiae</name>
    <dbReference type="NCBI Taxonomy" id="1302685"/>
    <lineage>
        <taxon>Bacteria</taxon>
        <taxon>Pseudomonadati</taxon>
        <taxon>Bacteroidota</taxon>
        <taxon>Flavobacteriia</taxon>
        <taxon>Flavobacteriales</taxon>
        <taxon>Weeksellaceae</taxon>
        <taxon>Chryseobacterium group</taxon>
        <taxon>Chryseobacterium</taxon>
    </lineage>
</organism>
<dbReference type="AlphaFoldDB" id="A0A1M5C266"/>
<keyword evidence="2" id="KW-1185">Reference proteome</keyword>
<protein>
    <submittedName>
        <fullName evidence="1">Uncharacterized protein</fullName>
    </submittedName>
</protein>
<evidence type="ECO:0000313" key="1">
    <source>
        <dbReference type="EMBL" id="SHF48756.1"/>
    </source>
</evidence>
<name>A0A1M5C266_9FLAO</name>
<proteinExistence type="predicted"/>
<dbReference type="RefSeq" id="WP_072886362.1">
    <property type="nucleotide sequence ID" value="NZ_FQVO01000041.1"/>
</dbReference>
<accession>A0A1M5C266</accession>
<dbReference type="Proteomes" id="UP000184236">
    <property type="component" value="Unassembled WGS sequence"/>
</dbReference>
<dbReference type="OrthoDB" id="1264124at2"/>
<gene>
    <name evidence="1" type="ORF">SAMN05444408_1411</name>
</gene>
<sequence length="133" mass="15817">MKKISFLTILFFLFSCSIKKTEILGKYEYKGSETIDSLIIEENLYIHKIFNKQGKLMYQGKSSWELGGKNRIIFLNFYDNENYDLKEFLTEEQAEKFLTRLSCPIYKQNQQVIIEMNADENIFYKKIPARVGR</sequence>